<dbReference type="PANTHER" id="PTHR31024">
    <property type="entry name" value="C-TYPE LECTIN"/>
    <property type="match status" value="1"/>
</dbReference>
<dbReference type="InterPro" id="IPR001304">
    <property type="entry name" value="C-type_lectin-like"/>
</dbReference>
<dbReference type="PANTHER" id="PTHR31024:SF3">
    <property type="entry name" value="C-TYPE LECTIN-RELATED"/>
    <property type="match status" value="1"/>
</dbReference>
<sequence length="150" mass="16599">MAQTFIEDGGFIITVEFVQEHGSSVPLLNKLSSGPEYSFTNRYGNLTADPVRQAFCRINCFCPTNYLPYTQGDVIPSGGCYRTVPITAIQALAAKNCRQHNSGSLVKVESRDKSTFLSTLFPSKTKFWIGLKLVNGVYQWADGTNLVSFK</sequence>
<proteinExistence type="predicted"/>
<dbReference type="Pfam" id="PF00059">
    <property type="entry name" value="Lectin_C"/>
    <property type="match status" value="1"/>
</dbReference>
<dbReference type="InterPro" id="IPR016186">
    <property type="entry name" value="C-type_lectin-like/link_sf"/>
</dbReference>
<dbReference type="PROSITE" id="PS50041">
    <property type="entry name" value="C_TYPE_LECTIN_2"/>
    <property type="match status" value="1"/>
</dbReference>
<dbReference type="InterPro" id="IPR016187">
    <property type="entry name" value="CTDL_fold"/>
</dbReference>
<evidence type="ECO:0000313" key="2">
    <source>
        <dbReference type="EMBL" id="VDM69615.1"/>
    </source>
</evidence>
<dbReference type="AlphaFoldDB" id="A0A3P7KEJ5"/>
<organism evidence="2 3">
    <name type="scientific">Strongylus vulgaris</name>
    <name type="common">Blood worm</name>
    <dbReference type="NCBI Taxonomy" id="40348"/>
    <lineage>
        <taxon>Eukaryota</taxon>
        <taxon>Metazoa</taxon>
        <taxon>Ecdysozoa</taxon>
        <taxon>Nematoda</taxon>
        <taxon>Chromadorea</taxon>
        <taxon>Rhabditida</taxon>
        <taxon>Rhabditina</taxon>
        <taxon>Rhabditomorpha</taxon>
        <taxon>Strongyloidea</taxon>
        <taxon>Strongylidae</taxon>
        <taxon>Strongylus</taxon>
    </lineage>
</organism>
<dbReference type="SUPFAM" id="SSF56436">
    <property type="entry name" value="C-type lectin-like"/>
    <property type="match status" value="1"/>
</dbReference>
<feature type="domain" description="C-type lectin" evidence="1">
    <location>
        <begin position="76"/>
        <end position="150"/>
    </location>
</feature>
<dbReference type="CDD" id="cd00037">
    <property type="entry name" value="CLECT"/>
    <property type="match status" value="1"/>
</dbReference>
<dbReference type="Proteomes" id="UP000270094">
    <property type="component" value="Unassembled WGS sequence"/>
</dbReference>
<accession>A0A3P7KEJ5</accession>
<name>A0A3P7KEJ5_STRVU</name>
<protein>
    <recommendedName>
        <fullName evidence="1">C-type lectin domain-containing protein</fullName>
    </recommendedName>
</protein>
<reference evidence="2 3" key="1">
    <citation type="submission" date="2018-11" db="EMBL/GenBank/DDBJ databases">
        <authorList>
            <consortium name="Pathogen Informatics"/>
        </authorList>
    </citation>
    <scope>NUCLEOTIDE SEQUENCE [LARGE SCALE GENOMIC DNA]</scope>
</reference>
<dbReference type="OrthoDB" id="5835437at2759"/>
<evidence type="ECO:0000259" key="1">
    <source>
        <dbReference type="PROSITE" id="PS50041"/>
    </source>
</evidence>
<gene>
    <name evidence="2" type="ORF">SVUK_LOCUS4613</name>
</gene>
<evidence type="ECO:0000313" key="3">
    <source>
        <dbReference type="Proteomes" id="UP000270094"/>
    </source>
</evidence>
<keyword evidence="3" id="KW-1185">Reference proteome</keyword>
<dbReference type="EMBL" id="UYYB01012879">
    <property type="protein sequence ID" value="VDM69615.1"/>
    <property type="molecule type" value="Genomic_DNA"/>
</dbReference>
<dbReference type="Gene3D" id="3.10.100.10">
    <property type="entry name" value="Mannose-Binding Protein A, subunit A"/>
    <property type="match status" value="1"/>
</dbReference>